<dbReference type="PROSITE" id="PS01124">
    <property type="entry name" value="HTH_ARAC_FAMILY_2"/>
    <property type="match status" value="1"/>
</dbReference>
<name>A0A3E1NM49_9BACT</name>
<sequence>MKLDEVFKIEYSHTDYDDLLEYYARVFQTRYRNGVLEMPPAYGQGVMRLLLLPNGLQCLISDYSVKQDMVFQRRKSSKNYYILRFDELSTDSGQASSLASKSAVCLTTTNFDWLFFETCGACIRSLNISFSEEWLMHFLQREPNADNILKYLAQKISAFSYEPMDTEYKQLLGEVLHPSCDEPFTLLHQYNRVMLLLELYFERLAKKSTAEISNQASRVAPEDAERLKEVEQLLLKDFSMPPGIAKLARVAAMSESKLKSCFKEQYGVSIYQYFQKHRMQKAKAMIVSRKYKLSQISMELGYENTSSFKKAFMKVFDQLPGEVVSETVSENENHS</sequence>
<evidence type="ECO:0000259" key="3">
    <source>
        <dbReference type="PROSITE" id="PS01124"/>
    </source>
</evidence>
<dbReference type="SMART" id="SM00342">
    <property type="entry name" value="HTH_ARAC"/>
    <property type="match status" value="1"/>
</dbReference>
<evidence type="ECO:0000313" key="4">
    <source>
        <dbReference type="EMBL" id="RFM28904.1"/>
    </source>
</evidence>
<comment type="caution">
    <text evidence="4">The sequence shown here is derived from an EMBL/GenBank/DDBJ whole genome shotgun (WGS) entry which is preliminary data.</text>
</comment>
<dbReference type="Pfam" id="PF12833">
    <property type="entry name" value="HTH_18"/>
    <property type="match status" value="1"/>
</dbReference>
<dbReference type="InterPro" id="IPR053142">
    <property type="entry name" value="PchR_regulatory_protein"/>
</dbReference>
<dbReference type="InterPro" id="IPR009057">
    <property type="entry name" value="Homeodomain-like_sf"/>
</dbReference>
<dbReference type="GO" id="GO:0003700">
    <property type="term" value="F:DNA-binding transcription factor activity"/>
    <property type="evidence" value="ECO:0007669"/>
    <property type="project" value="InterPro"/>
</dbReference>
<dbReference type="InterPro" id="IPR018060">
    <property type="entry name" value="HTH_AraC"/>
</dbReference>
<dbReference type="GO" id="GO:0043565">
    <property type="term" value="F:sequence-specific DNA binding"/>
    <property type="evidence" value="ECO:0007669"/>
    <property type="project" value="InterPro"/>
</dbReference>
<dbReference type="SUPFAM" id="SSF46689">
    <property type="entry name" value="Homeodomain-like"/>
    <property type="match status" value="2"/>
</dbReference>
<dbReference type="Gene3D" id="1.10.10.60">
    <property type="entry name" value="Homeodomain-like"/>
    <property type="match status" value="2"/>
</dbReference>
<evidence type="ECO:0000256" key="1">
    <source>
        <dbReference type="ARBA" id="ARBA00023015"/>
    </source>
</evidence>
<dbReference type="PANTHER" id="PTHR47893:SF1">
    <property type="entry name" value="REGULATORY PROTEIN PCHR"/>
    <property type="match status" value="1"/>
</dbReference>
<keyword evidence="5" id="KW-1185">Reference proteome</keyword>
<keyword evidence="1" id="KW-0805">Transcription regulation</keyword>
<dbReference type="EMBL" id="QTJU01000002">
    <property type="protein sequence ID" value="RFM28904.1"/>
    <property type="molecule type" value="Genomic_DNA"/>
</dbReference>
<dbReference type="PANTHER" id="PTHR47893">
    <property type="entry name" value="REGULATORY PROTEIN PCHR"/>
    <property type="match status" value="1"/>
</dbReference>
<evidence type="ECO:0000313" key="5">
    <source>
        <dbReference type="Proteomes" id="UP000261284"/>
    </source>
</evidence>
<accession>A0A3E1NM49</accession>
<feature type="domain" description="HTH araC/xylS-type" evidence="3">
    <location>
        <begin position="228"/>
        <end position="326"/>
    </location>
</feature>
<dbReference type="RefSeq" id="WP_116846890.1">
    <property type="nucleotide sequence ID" value="NZ_QTJU01000002.1"/>
</dbReference>
<protein>
    <submittedName>
        <fullName evidence="4">AraC family transcriptional regulator</fullName>
    </submittedName>
</protein>
<dbReference type="Proteomes" id="UP000261284">
    <property type="component" value="Unassembled WGS sequence"/>
</dbReference>
<organism evidence="4 5">
    <name type="scientific">Deminuibacter soli</name>
    <dbReference type="NCBI Taxonomy" id="2291815"/>
    <lineage>
        <taxon>Bacteria</taxon>
        <taxon>Pseudomonadati</taxon>
        <taxon>Bacteroidota</taxon>
        <taxon>Chitinophagia</taxon>
        <taxon>Chitinophagales</taxon>
        <taxon>Chitinophagaceae</taxon>
        <taxon>Deminuibacter</taxon>
    </lineage>
</organism>
<dbReference type="OrthoDB" id="1156172at2"/>
<proteinExistence type="predicted"/>
<reference evidence="4 5" key="1">
    <citation type="submission" date="2018-08" db="EMBL/GenBank/DDBJ databases">
        <title>Chitinophagaceae sp. K23C18032701, a novel bacterium isolated from forest soil.</title>
        <authorList>
            <person name="Wang C."/>
        </authorList>
    </citation>
    <scope>NUCLEOTIDE SEQUENCE [LARGE SCALE GENOMIC DNA]</scope>
    <source>
        <strain evidence="4 5">K23C18032701</strain>
    </source>
</reference>
<evidence type="ECO:0000256" key="2">
    <source>
        <dbReference type="ARBA" id="ARBA00023163"/>
    </source>
</evidence>
<keyword evidence="2" id="KW-0804">Transcription</keyword>
<dbReference type="AlphaFoldDB" id="A0A3E1NM49"/>
<gene>
    <name evidence="4" type="ORF">DXN05_09050</name>
</gene>